<dbReference type="InterPro" id="IPR015860">
    <property type="entry name" value="ABC_transpr_TagH-like"/>
</dbReference>
<dbReference type="AlphaFoldDB" id="A0A2S4MFA9"/>
<evidence type="ECO:0000259" key="5">
    <source>
        <dbReference type="PROSITE" id="PS50893"/>
    </source>
</evidence>
<evidence type="ECO:0000256" key="4">
    <source>
        <dbReference type="ARBA" id="ARBA00022840"/>
    </source>
</evidence>
<name>A0A2S4MFA9_9HYPH</name>
<dbReference type="InterPro" id="IPR027417">
    <property type="entry name" value="P-loop_NTPase"/>
</dbReference>
<dbReference type="Proteomes" id="UP000236919">
    <property type="component" value="Unassembled WGS sequence"/>
</dbReference>
<dbReference type="OrthoDB" id="9778870at2"/>
<proteinExistence type="inferred from homology"/>
<dbReference type="GO" id="GO:0140359">
    <property type="term" value="F:ABC-type transporter activity"/>
    <property type="evidence" value="ECO:0007669"/>
    <property type="project" value="InterPro"/>
</dbReference>
<evidence type="ECO:0000313" key="7">
    <source>
        <dbReference type="Proteomes" id="UP000236919"/>
    </source>
</evidence>
<keyword evidence="3" id="KW-0547">Nucleotide-binding</keyword>
<dbReference type="RefSeq" id="WP_103717813.1">
    <property type="nucleotide sequence ID" value="NZ_PQFZ01000004.1"/>
</dbReference>
<dbReference type="PROSITE" id="PS50893">
    <property type="entry name" value="ABC_TRANSPORTER_2"/>
    <property type="match status" value="1"/>
</dbReference>
<evidence type="ECO:0000313" key="6">
    <source>
        <dbReference type="EMBL" id="POR53309.1"/>
    </source>
</evidence>
<dbReference type="GO" id="GO:0016020">
    <property type="term" value="C:membrane"/>
    <property type="evidence" value="ECO:0007669"/>
    <property type="project" value="InterPro"/>
</dbReference>
<keyword evidence="2" id="KW-0813">Transport</keyword>
<dbReference type="GO" id="GO:0005524">
    <property type="term" value="F:ATP binding"/>
    <property type="evidence" value="ECO:0007669"/>
    <property type="project" value="UniProtKB-KW"/>
</dbReference>
<dbReference type="InterPro" id="IPR003439">
    <property type="entry name" value="ABC_transporter-like_ATP-bd"/>
</dbReference>
<accession>A0A2S4MFA9</accession>
<keyword evidence="7" id="KW-1185">Reference proteome</keyword>
<evidence type="ECO:0000256" key="3">
    <source>
        <dbReference type="ARBA" id="ARBA00022741"/>
    </source>
</evidence>
<gene>
    <name evidence="6" type="ORF">CYD53_104285</name>
</gene>
<protein>
    <submittedName>
        <fullName evidence="6">Capsular polysaccharide transport system ATP-binding protein</fullName>
    </submittedName>
</protein>
<keyword evidence="4 6" id="KW-0067">ATP-binding</keyword>
<dbReference type="Gene3D" id="3.40.50.300">
    <property type="entry name" value="P-loop containing nucleotide triphosphate hydrolases"/>
    <property type="match status" value="1"/>
</dbReference>
<sequence>MSVHINPEAAPSAGGLANLRGAGATGSARAVRADNVIKEFETEHGPRRVLDGISFSVGIGERMAVLGRNGAGKSTLIKILAGVEKPTHGSVHRGLNMSWPLGLGGGFEGQMTGYDTSRFIATLYGAPLKETVEYVADFTELGNQLFTQVRFYSDGMRARLAFALSLAIDFECYLIDEVILVGDRRFQQRCHDELFVKRKDRAMLMAIHSMEFAKEFCSSALVLKQGRGRVFYDLDLACAIYATL</sequence>
<comment type="similarity">
    <text evidence="1">Belongs to the ABC transporter superfamily.</text>
</comment>
<dbReference type="PANTHER" id="PTHR46743">
    <property type="entry name" value="TEICHOIC ACIDS EXPORT ATP-BINDING PROTEIN TAGH"/>
    <property type="match status" value="1"/>
</dbReference>
<dbReference type="GO" id="GO:0016887">
    <property type="term" value="F:ATP hydrolysis activity"/>
    <property type="evidence" value="ECO:0007669"/>
    <property type="project" value="InterPro"/>
</dbReference>
<dbReference type="CDD" id="cd03220">
    <property type="entry name" value="ABC_KpsT_Wzt"/>
    <property type="match status" value="1"/>
</dbReference>
<dbReference type="InterPro" id="IPR050683">
    <property type="entry name" value="Bact_Polysacc_Export_ATP-bd"/>
</dbReference>
<evidence type="ECO:0000256" key="2">
    <source>
        <dbReference type="ARBA" id="ARBA00022448"/>
    </source>
</evidence>
<dbReference type="SUPFAM" id="SSF52540">
    <property type="entry name" value="P-loop containing nucleoside triphosphate hydrolases"/>
    <property type="match status" value="1"/>
</dbReference>
<reference evidence="6 7" key="1">
    <citation type="submission" date="2018-01" db="EMBL/GenBank/DDBJ databases">
        <title>Genomic Encyclopedia of Type Strains, Phase III (KMG-III): the genomes of soil and plant-associated and newly described type strains.</title>
        <authorList>
            <person name="Whitman W."/>
        </authorList>
    </citation>
    <scope>NUCLEOTIDE SEQUENCE [LARGE SCALE GENOMIC DNA]</scope>
    <source>
        <strain evidence="6 7">1131</strain>
    </source>
</reference>
<feature type="domain" description="ABC transporter" evidence="5">
    <location>
        <begin position="31"/>
        <end position="244"/>
    </location>
</feature>
<evidence type="ECO:0000256" key="1">
    <source>
        <dbReference type="ARBA" id="ARBA00005417"/>
    </source>
</evidence>
<dbReference type="EMBL" id="PQFZ01000004">
    <property type="protein sequence ID" value="POR53309.1"/>
    <property type="molecule type" value="Genomic_DNA"/>
</dbReference>
<dbReference type="PANTHER" id="PTHR46743:SF2">
    <property type="entry name" value="TEICHOIC ACIDS EXPORT ATP-BINDING PROTEIN TAGH"/>
    <property type="match status" value="1"/>
</dbReference>
<comment type="caution">
    <text evidence="6">The sequence shown here is derived from an EMBL/GenBank/DDBJ whole genome shotgun (WGS) entry which is preliminary data.</text>
</comment>
<organism evidence="6 7">
    <name type="scientific">Bosea psychrotolerans</name>
    <dbReference type="NCBI Taxonomy" id="1871628"/>
    <lineage>
        <taxon>Bacteria</taxon>
        <taxon>Pseudomonadati</taxon>
        <taxon>Pseudomonadota</taxon>
        <taxon>Alphaproteobacteria</taxon>
        <taxon>Hyphomicrobiales</taxon>
        <taxon>Boseaceae</taxon>
        <taxon>Bosea</taxon>
    </lineage>
</organism>
<dbReference type="Pfam" id="PF00005">
    <property type="entry name" value="ABC_tran"/>
    <property type="match status" value="1"/>
</dbReference>